<evidence type="ECO:0000313" key="7">
    <source>
        <dbReference type="EMBL" id="MDJ1170605.1"/>
    </source>
</evidence>
<comment type="subcellular location">
    <subcellularLocation>
        <location evidence="1">Membrane</location>
        <topology evidence="1">Multi-pass membrane protein</topology>
    </subcellularLocation>
</comment>
<dbReference type="RefSeq" id="WP_283754366.1">
    <property type="nucleotide sequence ID" value="NZ_JAQOSP010000092.1"/>
</dbReference>
<proteinExistence type="inferred from homology"/>
<feature type="transmembrane region" description="Helical" evidence="6">
    <location>
        <begin position="271"/>
        <end position="292"/>
    </location>
</feature>
<dbReference type="PANTHER" id="PTHR31632:SF2">
    <property type="entry name" value="PLASMA MEMBRANE IRON PERMEASE"/>
    <property type="match status" value="1"/>
</dbReference>
<keyword evidence="5 6" id="KW-0472">Membrane</keyword>
<reference evidence="7 8" key="1">
    <citation type="submission" date="2023-01" db="EMBL/GenBank/DDBJ databases">
        <title>Novel diversity within Roseofilum (Cyanobacteria; Desertifilaceae) from marine benthic mats with descriptions of four novel species.</title>
        <authorList>
            <person name="Wang Y."/>
            <person name="Berthold D.E."/>
            <person name="Hu J."/>
            <person name="Lefler F.W."/>
            <person name="Laughinghouse H.D. IV."/>
        </authorList>
    </citation>
    <scope>NUCLEOTIDE SEQUENCE [LARGE SCALE GENOMIC DNA]</scope>
    <source>
        <strain evidence="7 8">BLCC-M154</strain>
    </source>
</reference>
<sequence>MNWTAALPPFFVTLREGFEAALVVGLILACLYKAKQSHLNPWVYGGIALGLIGSVLVGLLLTWGIEGLSVAYPQYEKVIKPLLEAVFGTIAMGMLSWMLLWMTQQSRSLKTEIETSLSQALVQDSGAGWAVFTLVLIAVLREGFETIVFLLSYFQQGLVPWLGGAMGLGLAIALGVLIFQGGIQINIRLFFQIMGILLLLIIGGLLISALAHYDTALDRWVDLHPQAQFLCFNLSDSSCILGPRVWDTSALLPDRQFPGILLKALFGYRQYLYVTQAVAYLMFITLMGGLYFRTLNQSSRKTLPSH</sequence>
<keyword evidence="4 6" id="KW-1133">Transmembrane helix</keyword>
<organism evidence="7 8">
    <name type="scientific">Roseofilum acuticapitatum BLCC-M154</name>
    <dbReference type="NCBI Taxonomy" id="3022444"/>
    <lineage>
        <taxon>Bacteria</taxon>
        <taxon>Bacillati</taxon>
        <taxon>Cyanobacteriota</taxon>
        <taxon>Cyanophyceae</taxon>
        <taxon>Desertifilales</taxon>
        <taxon>Desertifilaceae</taxon>
        <taxon>Roseofilum</taxon>
        <taxon>Roseofilum acuticapitatum</taxon>
    </lineage>
</organism>
<name>A0ABT7AUP3_9CYAN</name>
<gene>
    <name evidence="7" type="ORF">PMG71_14330</name>
</gene>
<feature type="transmembrane region" description="Helical" evidence="6">
    <location>
        <begin position="160"/>
        <end position="179"/>
    </location>
</feature>
<dbReference type="Pfam" id="PF03239">
    <property type="entry name" value="FTR1"/>
    <property type="match status" value="1"/>
</dbReference>
<dbReference type="Proteomes" id="UP001235303">
    <property type="component" value="Unassembled WGS sequence"/>
</dbReference>
<comment type="similarity">
    <text evidence="2">Belongs to the oxidase-dependent Fe transporter (OFeT) (TC 9.A.10.1) family.</text>
</comment>
<feature type="transmembrane region" description="Helical" evidence="6">
    <location>
        <begin position="12"/>
        <end position="31"/>
    </location>
</feature>
<evidence type="ECO:0000256" key="6">
    <source>
        <dbReference type="SAM" id="Phobius"/>
    </source>
</evidence>
<dbReference type="InterPro" id="IPR004923">
    <property type="entry name" value="FTR1/Fip1/EfeU"/>
</dbReference>
<feature type="transmembrane region" description="Helical" evidence="6">
    <location>
        <begin position="85"/>
        <end position="101"/>
    </location>
</feature>
<keyword evidence="3 6" id="KW-0812">Transmembrane</keyword>
<accession>A0ABT7AUP3</accession>
<comment type="caution">
    <text evidence="7">The sequence shown here is derived from an EMBL/GenBank/DDBJ whole genome shotgun (WGS) entry which is preliminary data.</text>
</comment>
<evidence type="ECO:0000256" key="1">
    <source>
        <dbReference type="ARBA" id="ARBA00004141"/>
    </source>
</evidence>
<evidence type="ECO:0000256" key="5">
    <source>
        <dbReference type="ARBA" id="ARBA00023136"/>
    </source>
</evidence>
<evidence type="ECO:0000256" key="4">
    <source>
        <dbReference type="ARBA" id="ARBA00022989"/>
    </source>
</evidence>
<evidence type="ECO:0000256" key="3">
    <source>
        <dbReference type="ARBA" id="ARBA00022692"/>
    </source>
</evidence>
<protein>
    <submittedName>
        <fullName evidence="7">FTR1 family iron permease</fullName>
    </submittedName>
</protein>
<evidence type="ECO:0000256" key="2">
    <source>
        <dbReference type="ARBA" id="ARBA00008333"/>
    </source>
</evidence>
<dbReference type="PANTHER" id="PTHR31632">
    <property type="entry name" value="IRON TRANSPORTER FTH1"/>
    <property type="match status" value="1"/>
</dbReference>
<feature type="transmembrane region" description="Helical" evidence="6">
    <location>
        <begin position="43"/>
        <end position="65"/>
    </location>
</feature>
<feature type="transmembrane region" description="Helical" evidence="6">
    <location>
        <begin position="121"/>
        <end position="140"/>
    </location>
</feature>
<feature type="transmembrane region" description="Helical" evidence="6">
    <location>
        <begin position="191"/>
        <end position="213"/>
    </location>
</feature>
<evidence type="ECO:0000313" key="8">
    <source>
        <dbReference type="Proteomes" id="UP001235303"/>
    </source>
</evidence>
<dbReference type="EMBL" id="JAQOSP010000092">
    <property type="protein sequence ID" value="MDJ1170605.1"/>
    <property type="molecule type" value="Genomic_DNA"/>
</dbReference>
<keyword evidence="8" id="KW-1185">Reference proteome</keyword>